<protein>
    <submittedName>
        <fullName evidence="1">Uncharacterized protein</fullName>
    </submittedName>
</protein>
<sequence>MLVRQTGAFASVASKKTPSLGPPRSVVSDVAPARLGAAAVTSRLAGSGVAASKLAIGGATTVGASAAAASASASASTTSASNTSSLAGSPLRSPGPTAGAAAAAAAASLAVAMDRIATADPASYPPGTVGLLKMDPPSCGFVPLMLTELEQELFSKLQRVVAEKKLDTTLRVAGGWVRDKLIGGPMPEVDIDIAVDTMLGASFAELFNEWLELETGEPQHSIGVIQRNPEQSKHLETARMKVMGLWVDLVNLRTETYTHDSRIPNIELGSPQEDAMRRDLTINALFYNINTGVVEDWTGQGVNDIQRRIVRTPLPPRTTLLDDPLRALRAVRFAARLRFSMDEELITACQDADVHAAFSSKISRERVFSEVDAIIRAPSAVRGVGLLSELGLFPLVFRTDNVSDKVSDGAPESPTKRPVDDVLSSSSAPAQFSAASLGALASLEALLSRDFQGWKSGPAALSPEDVRLARYAALTLPLIGRKASPNGASGSGERVTKKRVREMSATEFVLHEELRMATRDVSAVVGVHKAVDSFQELAKSVSPSGVLFMGAKLACSIDTTVPSSSSLPGLEEERLTLGMVIRNAGCHWRVALLTALIADLPLGVAAANFFDGDDIPAVSLAAGTDAVVASYERVAQRVEYHDLGEAWSVRPLVDGRAVAKVLPKLPRGPLVGEIMNQQVRWQLSHPGLTVGSCSEWILKKYGDEYA</sequence>
<evidence type="ECO:0000313" key="2">
    <source>
        <dbReference type="Proteomes" id="UP000798662"/>
    </source>
</evidence>
<organism evidence="1 2">
    <name type="scientific">Pyropia yezoensis</name>
    <name type="common">Susabi-nori</name>
    <name type="synonym">Porphyra yezoensis</name>
    <dbReference type="NCBI Taxonomy" id="2788"/>
    <lineage>
        <taxon>Eukaryota</taxon>
        <taxon>Rhodophyta</taxon>
        <taxon>Bangiophyceae</taxon>
        <taxon>Bangiales</taxon>
        <taxon>Bangiaceae</taxon>
        <taxon>Pyropia</taxon>
    </lineage>
</organism>
<proteinExistence type="predicted"/>
<accession>A0ACC3CEX9</accession>
<keyword evidence="2" id="KW-1185">Reference proteome</keyword>
<reference evidence="1" key="1">
    <citation type="submission" date="2019-11" db="EMBL/GenBank/DDBJ databases">
        <title>Nori genome reveals adaptations in red seaweeds to the harsh intertidal environment.</title>
        <authorList>
            <person name="Wang D."/>
            <person name="Mao Y."/>
        </authorList>
    </citation>
    <scope>NUCLEOTIDE SEQUENCE</scope>
    <source>
        <tissue evidence="1">Gametophyte</tissue>
    </source>
</reference>
<name>A0ACC3CEX9_PYRYE</name>
<dbReference type="Proteomes" id="UP000798662">
    <property type="component" value="Chromosome 3"/>
</dbReference>
<gene>
    <name evidence="1" type="ORF">I4F81_011128</name>
</gene>
<comment type="caution">
    <text evidence="1">The sequence shown here is derived from an EMBL/GenBank/DDBJ whole genome shotgun (WGS) entry which is preliminary data.</text>
</comment>
<dbReference type="EMBL" id="CM020620">
    <property type="protein sequence ID" value="KAK1868643.1"/>
    <property type="molecule type" value="Genomic_DNA"/>
</dbReference>
<evidence type="ECO:0000313" key="1">
    <source>
        <dbReference type="EMBL" id="KAK1868643.1"/>
    </source>
</evidence>